<feature type="transmembrane region" description="Helical" evidence="2">
    <location>
        <begin position="717"/>
        <end position="741"/>
    </location>
</feature>
<keyword evidence="2" id="KW-0812">Transmembrane</keyword>
<dbReference type="Gene3D" id="3.90.550.10">
    <property type="entry name" value="Spore Coat Polysaccharide Biosynthesis Protein SpsA, Chain A"/>
    <property type="match status" value="1"/>
</dbReference>
<feature type="transmembrane region" description="Helical" evidence="2">
    <location>
        <begin position="656"/>
        <end position="678"/>
    </location>
</feature>
<feature type="transmembrane region" description="Helical" evidence="2">
    <location>
        <begin position="464"/>
        <end position="481"/>
    </location>
</feature>
<dbReference type="Pfam" id="PF13641">
    <property type="entry name" value="Glyco_tranf_2_3"/>
    <property type="match status" value="1"/>
</dbReference>
<dbReference type="GO" id="GO:0016740">
    <property type="term" value="F:transferase activity"/>
    <property type="evidence" value="ECO:0007669"/>
    <property type="project" value="UniProtKB-KW"/>
</dbReference>
<organism evidence="3 4">
    <name type="scientific">Homoserinimonas hongtaonis</name>
    <dbReference type="NCBI Taxonomy" id="2079791"/>
    <lineage>
        <taxon>Bacteria</taxon>
        <taxon>Bacillati</taxon>
        <taxon>Actinomycetota</taxon>
        <taxon>Actinomycetes</taxon>
        <taxon>Micrococcales</taxon>
        <taxon>Microbacteriaceae</taxon>
        <taxon>Homoserinimonas</taxon>
    </lineage>
</organism>
<feature type="transmembrane region" description="Helical" evidence="2">
    <location>
        <begin position="684"/>
        <end position="705"/>
    </location>
</feature>
<feature type="transmembrane region" description="Helical" evidence="2">
    <location>
        <begin position="283"/>
        <end position="304"/>
    </location>
</feature>
<gene>
    <name evidence="3" type="ORF">DF220_11790</name>
</gene>
<feature type="transmembrane region" description="Helical" evidence="2">
    <location>
        <begin position="383"/>
        <end position="405"/>
    </location>
</feature>
<feature type="transmembrane region" description="Helical" evidence="2">
    <location>
        <begin position="438"/>
        <end position="457"/>
    </location>
</feature>
<evidence type="ECO:0000313" key="3">
    <source>
        <dbReference type="EMBL" id="PWB96066.1"/>
    </source>
</evidence>
<feature type="transmembrane region" description="Helical" evidence="2">
    <location>
        <begin position="250"/>
        <end position="271"/>
    </location>
</feature>
<feature type="transmembrane region" description="Helical" evidence="2">
    <location>
        <begin position="624"/>
        <end position="644"/>
    </location>
</feature>
<dbReference type="SUPFAM" id="SSF53448">
    <property type="entry name" value="Nucleotide-diphospho-sugar transferases"/>
    <property type="match status" value="1"/>
</dbReference>
<keyword evidence="2" id="KW-1133">Transmembrane helix</keyword>
<feature type="transmembrane region" description="Helical" evidence="2">
    <location>
        <begin position="582"/>
        <end position="604"/>
    </location>
</feature>
<evidence type="ECO:0000313" key="4">
    <source>
        <dbReference type="Proteomes" id="UP000244978"/>
    </source>
</evidence>
<dbReference type="EMBL" id="QEEX01000002">
    <property type="protein sequence ID" value="PWB96066.1"/>
    <property type="molecule type" value="Genomic_DNA"/>
</dbReference>
<feature type="transmembrane region" description="Helical" evidence="2">
    <location>
        <begin position="359"/>
        <end position="377"/>
    </location>
</feature>
<keyword evidence="2" id="KW-0472">Membrane</keyword>
<feature type="transmembrane region" description="Helical" evidence="2">
    <location>
        <begin position="412"/>
        <end position="432"/>
    </location>
</feature>
<dbReference type="AlphaFoldDB" id="A0A2U1SWU2"/>
<dbReference type="InterPro" id="IPR050834">
    <property type="entry name" value="Glycosyltransf_2"/>
</dbReference>
<feature type="transmembrane region" description="Helical" evidence="2">
    <location>
        <begin position="487"/>
        <end position="506"/>
    </location>
</feature>
<feature type="transmembrane region" description="Helical" evidence="2">
    <location>
        <begin position="518"/>
        <end position="545"/>
    </location>
</feature>
<dbReference type="Proteomes" id="UP000244978">
    <property type="component" value="Unassembled WGS sequence"/>
</dbReference>
<protein>
    <submittedName>
        <fullName evidence="3">Glycosyltransferase family 2 protein</fullName>
    </submittedName>
</protein>
<feature type="transmembrane region" description="Helical" evidence="2">
    <location>
        <begin position="914"/>
        <end position="931"/>
    </location>
</feature>
<sequence>MRQRVTVVLIARNGGEYLERTLSALASQTRSVDALIAVDAGSQDASAQLLAAAAPTAIVTVPPRVAPTFGGAARHVIAGLDAGDPESEWLWLLAHDNAPEPHALASLLAAVEVAPSVAVAGPKLMSFDRPDVIAEFGRSMTRLGASVAMVEGELDQAQHDVTEDVLGVAAHGMLIRRSVWDDLGGFDPGLPTIDAGLDLSVRARLAGHRVIGVPNARVLSAGGPELFDRPTASPSRHARIARTAQLHRRLVYAPALAVPIHWVSLVPLAILRSLLHLLGKHPSFIPGEFAAAFAAAFDGTVFGARRRIARSRKLGWGAIAPLRTSTATMRERRAQQREAEASGGSFAEPKIGYLGGGGLWLAAFAAIVGIVVFGPLLGSNSVVGGGLLPLSATFAELWSTVGYGWREIGTGFVGPADPFAAVLAVLGSLTFWNPSLAVVVLLFAALPLATAGAWFAARAITRTPWIPLVAGILWAASPPLISALMSGRLGAVIAHLALPWLVLLLLKAPKSVASAAGASLLFAVVCASAPSLAPALIIGWVAWMIARPRGVARLIAIPLLAVAMFAPLVLEQIRRAIPLALFADPGAPVGSVGATGWDLALMSATHGLNGWVPVAEALGLPAGSAYFVVAILLAPLGLLALLSLAVPGSGRAIPALALAFLGFATAVASAHLLVTAFGSVAVPVWPGAGLSLFWMGLVGAAIVSLEAIGAADREGRVAAFAAVVAPITAVALCVPLMAGLLAGESPVAASSGRLVPAVVDAEARTMPDVGTLVLTPTGDGALVADLQRGSGATLDDQSTLDATDPAIDAREEALARLAGNLASRGSYDPADDLSTLSVQFVVLADFEPLETGDMTRAERSAEAVRTRTVDSLDANARVIPVGSTSFGLLWRITDAPVAESIEGPSNVGTLEGRVVLAVQAAILLLTVLLAVPTHRRRRHVRETMSDSRATTFDEETDD</sequence>
<dbReference type="PANTHER" id="PTHR43685">
    <property type="entry name" value="GLYCOSYLTRANSFERASE"/>
    <property type="match status" value="1"/>
</dbReference>
<comment type="caution">
    <text evidence="3">The sequence shown here is derived from an EMBL/GenBank/DDBJ whole genome shotgun (WGS) entry which is preliminary data.</text>
</comment>
<name>A0A2U1SWU2_9MICO</name>
<proteinExistence type="predicted"/>
<feature type="region of interest" description="Disordered" evidence="1">
    <location>
        <begin position="939"/>
        <end position="958"/>
    </location>
</feature>
<reference evidence="4" key="1">
    <citation type="submission" date="2018-04" db="EMBL/GenBank/DDBJ databases">
        <authorList>
            <person name="Liu S."/>
            <person name="Wang Z."/>
            <person name="Li J."/>
        </authorList>
    </citation>
    <scope>NUCLEOTIDE SEQUENCE [LARGE SCALE GENOMIC DNA]</scope>
    <source>
        <strain evidence="4">S1194</strain>
    </source>
</reference>
<keyword evidence="4" id="KW-1185">Reference proteome</keyword>
<feature type="transmembrane region" description="Helical" evidence="2">
    <location>
        <begin position="551"/>
        <end position="570"/>
    </location>
</feature>
<dbReference type="PANTHER" id="PTHR43685:SF3">
    <property type="entry name" value="SLR2126 PROTEIN"/>
    <property type="match status" value="1"/>
</dbReference>
<evidence type="ECO:0000256" key="2">
    <source>
        <dbReference type="SAM" id="Phobius"/>
    </source>
</evidence>
<keyword evidence="3" id="KW-0808">Transferase</keyword>
<dbReference type="InterPro" id="IPR029044">
    <property type="entry name" value="Nucleotide-diphossugar_trans"/>
</dbReference>
<dbReference type="RefSeq" id="WP_108998337.1">
    <property type="nucleotide sequence ID" value="NZ_QEEX01000002.1"/>
</dbReference>
<accession>A0A2U1SWU2</accession>
<evidence type="ECO:0000256" key="1">
    <source>
        <dbReference type="SAM" id="MobiDB-lite"/>
    </source>
</evidence>